<evidence type="ECO:0000313" key="3">
    <source>
        <dbReference type="RefSeq" id="XP_012934898.1"/>
    </source>
</evidence>
<feature type="compositionally biased region" description="Basic and acidic residues" evidence="1">
    <location>
        <begin position="117"/>
        <end position="127"/>
    </location>
</feature>
<gene>
    <name evidence="3" type="primary">LOC106011082</name>
</gene>
<reference evidence="3" key="1">
    <citation type="submission" date="2025-08" db="UniProtKB">
        <authorList>
            <consortium name="RefSeq"/>
        </authorList>
    </citation>
    <scope>IDENTIFICATION</scope>
</reference>
<keyword evidence="2" id="KW-1185">Reference proteome</keyword>
<feature type="region of interest" description="Disordered" evidence="1">
    <location>
        <begin position="117"/>
        <end position="141"/>
    </location>
</feature>
<proteinExistence type="predicted"/>
<name>A0ABM0ZUT9_APLCA</name>
<organism evidence="2 3">
    <name type="scientific">Aplysia californica</name>
    <name type="common">California sea hare</name>
    <dbReference type="NCBI Taxonomy" id="6500"/>
    <lineage>
        <taxon>Eukaryota</taxon>
        <taxon>Metazoa</taxon>
        <taxon>Spiralia</taxon>
        <taxon>Lophotrochozoa</taxon>
        <taxon>Mollusca</taxon>
        <taxon>Gastropoda</taxon>
        <taxon>Heterobranchia</taxon>
        <taxon>Euthyneura</taxon>
        <taxon>Tectipleura</taxon>
        <taxon>Aplysiida</taxon>
        <taxon>Aplysioidea</taxon>
        <taxon>Aplysiidae</taxon>
        <taxon>Aplysia</taxon>
    </lineage>
</organism>
<sequence length="218" mass="24197">MVTINAVDQCEADIVSCLFMVMGRVMMHGDTDEKLLAYARSAPVDELCRILESGSHCAQYALDTSCVSQDVDREVYAYMAGVNYACSPEGRQMMATVQQSPCLQDVSLYHQMSRAERNCTSRQREAVDSLTTEGGKGKETPADPDVVCPIIEEMENCMTTNIISVCGATFGQLMDNIVAVMGPSQYGVDCVERRRRESTFARRTLWSLLGQYKERILG</sequence>
<protein>
    <submittedName>
        <fullName evidence="3">Uncharacterized protein LOC106011082</fullName>
    </submittedName>
</protein>
<evidence type="ECO:0000256" key="1">
    <source>
        <dbReference type="SAM" id="MobiDB-lite"/>
    </source>
</evidence>
<evidence type="ECO:0000313" key="2">
    <source>
        <dbReference type="Proteomes" id="UP000694888"/>
    </source>
</evidence>
<dbReference type="Proteomes" id="UP000694888">
    <property type="component" value="Unplaced"/>
</dbReference>
<dbReference type="GeneID" id="106011082"/>
<accession>A0ABM0ZUT9</accession>
<dbReference type="RefSeq" id="XP_012934898.1">
    <property type="nucleotide sequence ID" value="XM_013079444.2"/>
</dbReference>